<dbReference type="AlphaFoldDB" id="A0A895XPT7"/>
<reference evidence="2" key="1">
    <citation type="submission" date="2021-02" db="EMBL/GenBank/DDBJ databases">
        <title>Natronoglycomyces albus gen. nov., sp. nov, a haloalkaliphilic actinobacterium from a soda solonchak soil.</title>
        <authorList>
            <person name="Sorokin D.Y."/>
            <person name="Khijniak T.V."/>
            <person name="Zakharycheva A.P."/>
            <person name="Boueva O.V."/>
            <person name="Ariskina E.V."/>
            <person name="Hahnke R.L."/>
            <person name="Bunk B."/>
            <person name="Sproer C."/>
            <person name="Schumann P."/>
            <person name="Evtushenko L.I."/>
            <person name="Kublanov I.V."/>
        </authorList>
    </citation>
    <scope>NUCLEOTIDE SEQUENCE</scope>
    <source>
        <strain evidence="2">DSM 106290</strain>
        <plasmid evidence="2">p1</plasmid>
    </source>
</reference>
<dbReference type="Proteomes" id="UP000662939">
    <property type="component" value="Plasmid p1"/>
</dbReference>
<keyword evidence="1" id="KW-0812">Transmembrane</keyword>
<proteinExistence type="predicted"/>
<accession>A0A895XPT7</accession>
<dbReference type="RefSeq" id="WP_213173182.1">
    <property type="nucleotide sequence ID" value="NZ_CP070498.1"/>
</dbReference>
<gene>
    <name evidence="2" type="ORF">JQS30_16925</name>
</gene>
<protein>
    <submittedName>
        <fullName evidence="2">Uncharacterized protein</fullName>
    </submittedName>
</protein>
<feature type="transmembrane region" description="Helical" evidence="1">
    <location>
        <begin position="50"/>
        <end position="70"/>
    </location>
</feature>
<keyword evidence="1" id="KW-1133">Transmembrane helix</keyword>
<evidence type="ECO:0000313" key="2">
    <source>
        <dbReference type="EMBL" id="QSB07187.1"/>
    </source>
</evidence>
<keyword evidence="3" id="KW-1185">Reference proteome</keyword>
<dbReference type="EMBL" id="CP070498">
    <property type="protein sequence ID" value="QSB07187.1"/>
    <property type="molecule type" value="Genomic_DNA"/>
</dbReference>
<geneLocation type="plasmid" evidence="2 3">
    <name>p1</name>
</geneLocation>
<organism evidence="2 3">
    <name type="scientific">Natronoglycomyces albus</name>
    <dbReference type="NCBI Taxonomy" id="2811108"/>
    <lineage>
        <taxon>Bacteria</taxon>
        <taxon>Bacillati</taxon>
        <taxon>Actinomycetota</taxon>
        <taxon>Actinomycetes</taxon>
        <taxon>Glycomycetales</taxon>
        <taxon>Glycomycetaceae</taxon>
        <taxon>Natronoglycomyces</taxon>
    </lineage>
</organism>
<keyword evidence="2" id="KW-0614">Plasmid</keyword>
<dbReference type="KEGG" id="nav:JQS30_16925"/>
<feature type="transmembrane region" description="Helical" evidence="1">
    <location>
        <begin position="12"/>
        <end position="30"/>
    </location>
</feature>
<evidence type="ECO:0000313" key="3">
    <source>
        <dbReference type="Proteomes" id="UP000662939"/>
    </source>
</evidence>
<sequence>MPEEFASEVNTLLSWLAWVAIVCALLGLLATVGRIATAHRQDAQVNLRELGIIAFGCVLIGSAGAVVAAVV</sequence>
<name>A0A895XPT7_9ACTN</name>
<evidence type="ECO:0000256" key="1">
    <source>
        <dbReference type="SAM" id="Phobius"/>
    </source>
</evidence>
<keyword evidence="1" id="KW-0472">Membrane</keyword>